<dbReference type="AlphaFoldDB" id="A0A1S7LI38"/>
<evidence type="ECO:0000256" key="1">
    <source>
        <dbReference type="ARBA" id="ARBA00022714"/>
    </source>
</evidence>
<dbReference type="PANTHER" id="PTHR46491:SF3">
    <property type="entry name" value="CDGSH IRON-SULFUR DOMAIN-CONTAINING PROTEIN 3, MITOCHONDRIAL"/>
    <property type="match status" value="1"/>
</dbReference>
<dbReference type="InterPro" id="IPR042216">
    <property type="entry name" value="MitoNEET_CISD"/>
</dbReference>
<dbReference type="SMART" id="SM00704">
    <property type="entry name" value="ZnF_CDGSH"/>
    <property type="match status" value="2"/>
</dbReference>
<accession>A0A1S7LI38</accession>
<dbReference type="GO" id="GO:0051537">
    <property type="term" value="F:2 iron, 2 sulfur cluster binding"/>
    <property type="evidence" value="ECO:0007669"/>
    <property type="project" value="UniProtKB-KW"/>
</dbReference>
<protein>
    <recommendedName>
        <fullName evidence="5">Iron-binding zinc finger CDGSH type domain-containing protein</fullName>
    </recommendedName>
</protein>
<keyword evidence="4" id="KW-0411">Iron-sulfur</keyword>
<proteinExistence type="predicted"/>
<dbReference type="GO" id="GO:0005737">
    <property type="term" value="C:cytoplasm"/>
    <property type="evidence" value="ECO:0007669"/>
    <property type="project" value="UniProtKB-ARBA"/>
</dbReference>
<evidence type="ECO:0000256" key="3">
    <source>
        <dbReference type="ARBA" id="ARBA00023004"/>
    </source>
</evidence>
<evidence type="ECO:0000256" key="4">
    <source>
        <dbReference type="ARBA" id="ARBA00023014"/>
    </source>
</evidence>
<dbReference type="PANTHER" id="PTHR46491">
    <property type="entry name" value="CDGSH IRON SULFUR DOMAIN PROTEIN HOMOLOG"/>
    <property type="match status" value="1"/>
</dbReference>
<name>A0A1S7LI38_MAGMO</name>
<dbReference type="Pfam" id="PF09360">
    <property type="entry name" value="zf-CDGSH"/>
    <property type="match status" value="2"/>
</dbReference>
<dbReference type="InterPro" id="IPR052950">
    <property type="entry name" value="CISD"/>
</dbReference>
<evidence type="ECO:0000256" key="2">
    <source>
        <dbReference type="ARBA" id="ARBA00022723"/>
    </source>
</evidence>
<dbReference type="GO" id="GO:0046872">
    <property type="term" value="F:metal ion binding"/>
    <property type="evidence" value="ECO:0007669"/>
    <property type="project" value="UniProtKB-KW"/>
</dbReference>
<gene>
    <name evidence="6" type="ORF">MAGMO_1559</name>
</gene>
<keyword evidence="2" id="KW-0479">Metal-binding</keyword>
<dbReference type="EMBL" id="LO017727">
    <property type="protein sequence ID" value="CRH05747.1"/>
    <property type="molecule type" value="Genomic_DNA"/>
</dbReference>
<keyword evidence="1" id="KW-0001">2Fe-2S</keyword>
<evidence type="ECO:0000313" key="6">
    <source>
        <dbReference type="EMBL" id="CRH05747.1"/>
    </source>
</evidence>
<keyword evidence="3" id="KW-0408">Iron</keyword>
<dbReference type="InterPro" id="IPR018967">
    <property type="entry name" value="FeS-contain_CDGSH-typ"/>
</dbReference>
<feature type="domain" description="Iron-binding zinc finger CDGSH type" evidence="5">
    <location>
        <begin position="43"/>
        <end position="74"/>
    </location>
</feature>
<evidence type="ECO:0000259" key="5">
    <source>
        <dbReference type="SMART" id="SM00704"/>
    </source>
</evidence>
<feature type="domain" description="Iron-binding zinc finger CDGSH type" evidence="5">
    <location>
        <begin position="6"/>
        <end position="42"/>
    </location>
</feature>
<reference evidence="6" key="1">
    <citation type="submission" date="2015-04" db="EMBL/GenBank/DDBJ databases">
        <authorList>
            <person name="Syromyatnikov M.Y."/>
            <person name="Popov V.N."/>
        </authorList>
    </citation>
    <scope>NUCLEOTIDE SEQUENCE</scope>
    <source>
        <strain evidence="6">MO-1</strain>
    </source>
</reference>
<sequence>MPMKPQSPIKADLEAGKHSICRCGQSANPPFCDGSHKGSGLTPVRIELEERRNVAVCRCGKSAKAPYCDGSHRAS</sequence>
<dbReference type="Gene3D" id="3.40.5.90">
    <property type="entry name" value="CDGSH iron-sulfur domain, mitoNEET-type"/>
    <property type="match status" value="2"/>
</dbReference>
<organism evidence="6">
    <name type="scientific">Magnetococcus massalia (strain MO-1)</name>
    <dbReference type="NCBI Taxonomy" id="451514"/>
    <lineage>
        <taxon>Bacteria</taxon>
        <taxon>Pseudomonadati</taxon>
        <taxon>Pseudomonadota</taxon>
        <taxon>Magnetococcia</taxon>
        <taxon>Magnetococcales</taxon>
        <taxon>Magnetococcaceae</taxon>
        <taxon>Magnetococcus</taxon>
    </lineage>
</organism>